<gene>
    <name evidence="15" type="ORF">IJ22_40430</name>
</gene>
<dbReference type="GO" id="GO:0005886">
    <property type="term" value="C:plasma membrane"/>
    <property type="evidence" value="ECO:0007669"/>
    <property type="project" value="UniProtKB-SubCell"/>
</dbReference>
<comment type="catalytic activity">
    <reaction evidence="1">
        <text>ATP + protein L-histidine = ADP + protein N-phospho-L-histidine.</text>
        <dbReference type="EC" id="2.7.13.3"/>
    </reaction>
</comment>
<dbReference type="PANTHER" id="PTHR34220">
    <property type="entry name" value="SENSOR HISTIDINE KINASE YPDA"/>
    <property type="match status" value="1"/>
</dbReference>
<name>A0A0U2UQQ1_9BACL</name>
<keyword evidence="16" id="KW-1185">Reference proteome</keyword>
<evidence type="ECO:0000256" key="8">
    <source>
        <dbReference type="ARBA" id="ARBA00022777"/>
    </source>
</evidence>
<dbReference type="InterPro" id="IPR036890">
    <property type="entry name" value="HATPase_C_sf"/>
</dbReference>
<feature type="transmembrane region" description="Helical" evidence="13">
    <location>
        <begin position="12"/>
        <end position="31"/>
    </location>
</feature>
<feature type="transmembrane region" description="Helical" evidence="13">
    <location>
        <begin position="137"/>
        <end position="157"/>
    </location>
</feature>
<dbReference type="AlphaFoldDB" id="A0A0U2UQQ1"/>
<comment type="subcellular location">
    <subcellularLocation>
        <location evidence="2">Cell membrane</location>
        <topology evidence="2">Multi-pass membrane protein</topology>
    </subcellularLocation>
</comment>
<feature type="transmembrane region" description="Helical" evidence="13">
    <location>
        <begin position="72"/>
        <end position="93"/>
    </location>
</feature>
<dbReference type="InterPro" id="IPR003594">
    <property type="entry name" value="HATPase_dom"/>
</dbReference>
<evidence type="ECO:0000256" key="4">
    <source>
        <dbReference type="ARBA" id="ARBA00022475"/>
    </source>
</evidence>
<dbReference type="InterPro" id="IPR050640">
    <property type="entry name" value="Bact_2-comp_sensor_kinase"/>
</dbReference>
<protein>
    <recommendedName>
        <fullName evidence="3">histidine kinase</fullName>
        <ecNumber evidence="3">2.7.13.3</ecNumber>
    </recommendedName>
</protein>
<dbReference type="Pfam" id="PF02518">
    <property type="entry name" value="HATPase_c"/>
    <property type="match status" value="1"/>
</dbReference>
<keyword evidence="8 15" id="KW-0418">Kinase</keyword>
<sequence length="563" mass="62214">MELNILLRLFENVVIVALISLFIGQLNYFRLLIYARDDWKRTVILSAIFGFLSILGTEHGVLIDDALANTRIVGAVVGGLVGGPVVGVISGIIGGIHRYTIGGFTAEACAISTVFCGLLGGVTGIKYDMLKMKWQNIVMLGLTAEMIQKILVLLIAKPFTAALALELKIAVPTTIITILGVMIFTRIFRSIKLLQDQSGAMAANLALSIASRTLPHLRTGLNETSAKQTAEIIHEIANVDAVVITDCDKTLSIAGVRNDSGLDGKAIYSQVTEAVLKQNDIRLLSLDKELAHFHRSFPFKSAVGAKLVRNSKPVGTLQIYYKNSFKGTQTYLNLVDGLAKLLSVQIELAEIEEQTKMRQQAELNALQAQIKPHFLFNTLSTIMSYCRTNPELARNLLGNLSDIFRRNLNNKNNFNSLKEELDGIKSYLEIEKVRFANRLQVIMEIDESLLNIQLPVLTLQPIIENSIHHGLFPKMNNCLLSINVCKKGNHVQIRVEDNGIGIHENRLAEILNHQTKGIGFSNIHRRLQSIYGKEYGLHIKSEPGAGTIVTFEIPMTGLKEDVI</sequence>
<dbReference type="Proteomes" id="UP000061660">
    <property type="component" value="Chromosome"/>
</dbReference>
<dbReference type="PATRIC" id="fig|162209.4.peg.4293"/>
<proteinExistence type="predicted"/>
<dbReference type="InterPro" id="IPR005467">
    <property type="entry name" value="His_kinase_dom"/>
</dbReference>
<dbReference type="PANTHER" id="PTHR34220:SF7">
    <property type="entry name" value="SENSOR HISTIDINE KINASE YPDA"/>
    <property type="match status" value="1"/>
</dbReference>
<keyword evidence="4" id="KW-1003">Cell membrane</keyword>
<dbReference type="PROSITE" id="PS50109">
    <property type="entry name" value="HIS_KIN"/>
    <property type="match status" value="1"/>
</dbReference>
<dbReference type="OrthoDB" id="9776552at2"/>
<dbReference type="PRINTS" id="PR00344">
    <property type="entry name" value="BCTRLSENSOR"/>
</dbReference>
<keyword evidence="10 13" id="KW-1133">Transmembrane helix</keyword>
<keyword evidence="5" id="KW-0808">Transferase</keyword>
<evidence type="ECO:0000256" key="1">
    <source>
        <dbReference type="ARBA" id="ARBA00000085"/>
    </source>
</evidence>
<dbReference type="GO" id="GO:0000155">
    <property type="term" value="F:phosphorelay sensor kinase activity"/>
    <property type="evidence" value="ECO:0007669"/>
    <property type="project" value="InterPro"/>
</dbReference>
<keyword evidence="12 13" id="KW-0472">Membrane</keyword>
<dbReference type="Pfam" id="PF07694">
    <property type="entry name" value="5TM-5TMR_LYT"/>
    <property type="match status" value="1"/>
</dbReference>
<evidence type="ECO:0000256" key="6">
    <source>
        <dbReference type="ARBA" id="ARBA00022692"/>
    </source>
</evidence>
<dbReference type="Gene3D" id="3.30.565.10">
    <property type="entry name" value="Histidine kinase-like ATPase, C-terminal domain"/>
    <property type="match status" value="1"/>
</dbReference>
<evidence type="ECO:0000256" key="2">
    <source>
        <dbReference type="ARBA" id="ARBA00004651"/>
    </source>
</evidence>
<dbReference type="GO" id="GO:0005524">
    <property type="term" value="F:ATP binding"/>
    <property type="evidence" value="ECO:0007669"/>
    <property type="project" value="UniProtKB-KW"/>
</dbReference>
<evidence type="ECO:0000256" key="5">
    <source>
        <dbReference type="ARBA" id="ARBA00022679"/>
    </source>
</evidence>
<dbReference type="EMBL" id="CP013652">
    <property type="protein sequence ID" value="ALS24353.1"/>
    <property type="molecule type" value="Genomic_DNA"/>
</dbReference>
<feature type="transmembrane region" description="Helical" evidence="13">
    <location>
        <begin position="43"/>
        <end position="63"/>
    </location>
</feature>
<dbReference type="RefSeq" id="WP_062410040.1">
    <property type="nucleotide sequence ID" value="NZ_CP013652.1"/>
</dbReference>
<reference evidence="15 16" key="2">
    <citation type="journal article" date="2016" name="Genome Announc.">
        <title>Complete Genome Sequences of Two Interactive Moderate Thermophiles, Paenibacillus napthalenovorans 32O-Y and Paenibacillus sp. 32O-W.</title>
        <authorList>
            <person name="Butler R.R.III."/>
            <person name="Wang J."/>
            <person name="Stark B.C."/>
            <person name="Pombert J.F."/>
        </authorList>
    </citation>
    <scope>NUCLEOTIDE SEQUENCE [LARGE SCALE GENOMIC DNA]</scope>
    <source>
        <strain evidence="15 16">32O-Y</strain>
    </source>
</reference>
<organism evidence="15 16">
    <name type="scientific">Paenibacillus naphthalenovorans</name>
    <dbReference type="NCBI Taxonomy" id="162209"/>
    <lineage>
        <taxon>Bacteria</taxon>
        <taxon>Bacillati</taxon>
        <taxon>Bacillota</taxon>
        <taxon>Bacilli</taxon>
        <taxon>Bacillales</taxon>
        <taxon>Paenibacillaceae</taxon>
        <taxon>Paenibacillus</taxon>
    </lineage>
</organism>
<evidence type="ECO:0000259" key="14">
    <source>
        <dbReference type="PROSITE" id="PS50109"/>
    </source>
</evidence>
<keyword evidence="9" id="KW-0067">ATP-binding</keyword>
<evidence type="ECO:0000256" key="12">
    <source>
        <dbReference type="ARBA" id="ARBA00023136"/>
    </source>
</evidence>
<keyword evidence="7" id="KW-0547">Nucleotide-binding</keyword>
<reference evidence="16" key="1">
    <citation type="submission" date="2015-12" db="EMBL/GenBank/DDBJ databases">
        <title>Complete genome sequences of two moderately thermophilic Paenibacillus species.</title>
        <authorList>
            <person name="Butler R.III."/>
            <person name="Wang J."/>
            <person name="Stark B.C."/>
            <person name="Pombert J.-F."/>
        </authorList>
    </citation>
    <scope>NUCLEOTIDE SEQUENCE [LARGE SCALE GENOMIC DNA]</scope>
    <source>
        <strain evidence="16">32O-Y</strain>
    </source>
</reference>
<feature type="transmembrane region" description="Helical" evidence="13">
    <location>
        <begin position="169"/>
        <end position="188"/>
    </location>
</feature>
<dbReference type="InterPro" id="IPR010559">
    <property type="entry name" value="Sig_transdc_His_kin_internal"/>
</dbReference>
<evidence type="ECO:0000256" key="7">
    <source>
        <dbReference type="ARBA" id="ARBA00022741"/>
    </source>
</evidence>
<dbReference type="InterPro" id="IPR004358">
    <property type="entry name" value="Sig_transdc_His_kin-like_C"/>
</dbReference>
<evidence type="ECO:0000313" key="15">
    <source>
        <dbReference type="EMBL" id="ALS24353.1"/>
    </source>
</evidence>
<keyword evidence="6 13" id="KW-0812">Transmembrane</keyword>
<dbReference type="STRING" id="162209.IJ22_40430"/>
<dbReference type="EC" id="2.7.13.3" evidence="3"/>
<dbReference type="GO" id="GO:0071555">
    <property type="term" value="P:cell wall organization"/>
    <property type="evidence" value="ECO:0007669"/>
    <property type="project" value="InterPro"/>
</dbReference>
<evidence type="ECO:0000256" key="13">
    <source>
        <dbReference type="SAM" id="Phobius"/>
    </source>
</evidence>
<accession>A0A0U2UQQ1</accession>
<evidence type="ECO:0000313" key="16">
    <source>
        <dbReference type="Proteomes" id="UP000061660"/>
    </source>
</evidence>
<dbReference type="SUPFAM" id="SSF55781">
    <property type="entry name" value="GAF domain-like"/>
    <property type="match status" value="1"/>
</dbReference>
<dbReference type="SUPFAM" id="SSF55874">
    <property type="entry name" value="ATPase domain of HSP90 chaperone/DNA topoisomerase II/histidine kinase"/>
    <property type="match status" value="1"/>
</dbReference>
<evidence type="ECO:0000256" key="10">
    <source>
        <dbReference type="ARBA" id="ARBA00022989"/>
    </source>
</evidence>
<dbReference type="InterPro" id="IPR011620">
    <property type="entry name" value="Sig_transdc_His_kinase_LytS_TM"/>
</dbReference>
<evidence type="ECO:0000256" key="3">
    <source>
        <dbReference type="ARBA" id="ARBA00012438"/>
    </source>
</evidence>
<feature type="domain" description="Histidine kinase" evidence="14">
    <location>
        <begin position="459"/>
        <end position="557"/>
    </location>
</feature>
<evidence type="ECO:0000256" key="11">
    <source>
        <dbReference type="ARBA" id="ARBA00023012"/>
    </source>
</evidence>
<feature type="transmembrane region" description="Helical" evidence="13">
    <location>
        <begin position="99"/>
        <end position="125"/>
    </location>
</feature>
<dbReference type="Pfam" id="PF06580">
    <property type="entry name" value="His_kinase"/>
    <property type="match status" value="1"/>
</dbReference>
<keyword evidence="11" id="KW-0902">Two-component regulatory system</keyword>
<evidence type="ECO:0000256" key="9">
    <source>
        <dbReference type="ARBA" id="ARBA00022840"/>
    </source>
</evidence>
<dbReference type="KEGG" id="pnp:IJ22_40430"/>